<dbReference type="Proteomes" id="UP000692954">
    <property type="component" value="Unassembled WGS sequence"/>
</dbReference>
<feature type="transmembrane region" description="Helical" evidence="1">
    <location>
        <begin position="108"/>
        <end position="127"/>
    </location>
</feature>
<gene>
    <name evidence="2" type="ORF">PSON_ATCC_30995.1.T2680002</name>
</gene>
<proteinExistence type="predicted"/>
<dbReference type="EMBL" id="CAJJDN010000268">
    <property type="protein sequence ID" value="CAD8130176.1"/>
    <property type="molecule type" value="Genomic_DNA"/>
</dbReference>
<feature type="transmembrane region" description="Helical" evidence="1">
    <location>
        <begin position="139"/>
        <end position="161"/>
    </location>
</feature>
<organism evidence="2 3">
    <name type="scientific">Paramecium sonneborni</name>
    <dbReference type="NCBI Taxonomy" id="65129"/>
    <lineage>
        <taxon>Eukaryota</taxon>
        <taxon>Sar</taxon>
        <taxon>Alveolata</taxon>
        <taxon>Ciliophora</taxon>
        <taxon>Intramacronucleata</taxon>
        <taxon>Oligohymenophorea</taxon>
        <taxon>Peniculida</taxon>
        <taxon>Parameciidae</taxon>
        <taxon>Paramecium</taxon>
    </lineage>
</organism>
<dbReference type="OrthoDB" id="10581206at2759"/>
<reference evidence="2" key="1">
    <citation type="submission" date="2021-01" db="EMBL/GenBank/DDBJ databases">
        <authorList>
            <consortium name="Genoscope - CEA"/>
            <person name="William W."/>
        </authorList>
    </citation>
    <scope>NUCLEOTIDE SEQUENCE</scope>
</reference>
<evidence type="ECO:0000313" key="2">
    <source>
        <dbReference type="EMBL" id="CAD8130176.1"/>
    </source>
</evidence>
<accession>A0A8S1RQ17</accession>
<protein>
    <recommendedName>
        <fullName evidence="4">Transmembrane protein</fullName>
    </recommendedName>
</protein>
<name>A0A8S1RQ17_9CILI</name>
<keyword evidence="3" id="KW-1185">Reference proteome</keyword>
<keyword evidence="1" id="KW-0472">Membrane</keyword>
<evidence type="ECO:0000313" key="3">
    <source>
        <dbReference type="Proteomes" id="UP000692954"/>
    </source>
</evidence>
<dbReference type="AlphaFoldDB" id="A0A8S1RQ17"/>
<feature type="transmembrane region" description="Helical" evidence="1">
    <location>
        <begin position="38"/>
        <end position="58"/>
    </location>
</feature>
<sequence>MRVDFCNLNLKVKFSLLFQYPINELTNHRYLKPKQFPLILFFIVLFQYPINGLTYHHYLKLKQFHLVKNMLMTPIHDDHLIWLFIILFQHPKNGLSYHHYQKLTQLQLTILCLNLNINIRNFFIYLIQKQQKLNIDQNSYGSAIVYSIALLSSFLQLYLFLRLLKFFLL</sequence>
<keyword evidence="1" id="KW-0812">Transmembrane</keyword>
<keyword evidence="1" id="KW-1133">Transmembrane helix</keyword>
<comment type="caution">
    <text evidence="2">The sequence shown here is derived from an EMBL/GenBank/DDBJ whole genome shotgun (WGS) entry which is preliminary data.</text>
</comment>
<evidence type="ECO:0008006" key="4">
    <source>
        <dbReference type="Google" id="ProtNLM"/>
    </source>
</evidence>
<evidence type="ECO:0000256" key="1">
    <source>
        <dbReference type="SAM" id="Phobius"/>
    </source>
</evidence>